<comment type="caution">
    <text evidence="3">The sequence shown here is derived from an EMBL/GenBank/DDBJ whole genome shotgun (WGS) entry which is preliminary data.</text>
</comment>
<dbReference type="AlphaFoldDB" id="A0A161W1Y8"/>
<dbReference type="GO" id="GO:0005829">
    <property type="term" value="C:cytosol"/>
    <property type="evidence" value="ECO:0007669"/>
    <property type="project" value="TreeGrafter"/>
</dbReference>
<dbReference type="GO" id="GO:0061599">
    <property type="term" value="F:molybdopterin molybdotransferase activity"/>
    <property type="evidence" value="ECO:0007669"/>
    <property type="project" value="UniProtKB-UniRule"/>
</dbReference>
<dbReference type="Proteomes" id="UP000076603">
    <property type="component" value="Unassembled WGS sequence"/>
</dbReference>
<dbReference type="Gene3D" id="3.40.980.10">
    <property type="entry name" value="MoaB/Mog-like domain"/>
    <property type="match status" value="1"/>
</dbReference>
<keyword evidence="1 3" id="KW-0808">Transferase</keyword>
<dbReference type="GO" id="GO:0046872">
    <property type="term" value="F:metal ion binding"/>
    <property type="evidence" value="ECO:0007669"/>
    <property type="project" value="UniProtKB-UniRule"/>
</dbReference>
<comment type="catalytic activity">
    <reaction evidence="1">
        <text>adenylyl-molybdopterin + molybdate = Mo-molybdopterin + AMP + H(+)</text>
        <dbReference type="Rhea" id="RHEA:35047"/>
        <dbReference type="ChEBI" id="CHEBI:15378"/>
        <dbReference type="ChEBI" id="CHEBI:36264"/>
        <dbReference type="ChEBI" id="CHEBI:62727"/>
        <dbReference type="ChEBI" id="CHEBI:71302"/>
        <dbReference type="ChEBI" id="CHEBI:456215"/>
    </reaction>
</comment>
<dbReference type="GO" id="GO:0006777">
    <property type="term" value="P:Mo-molybdopterin cofactor biosynthetic process"/>
    <property type="evidence" value="ECO:0007669"/>
    <property type="project" value="UniProtKB-UniRule"/>
</dbReference>
<evidence type="ECO:0000313" key="4">
    <source>
        <dbReference type="Proteomes" id="UP000076603"/>
    </source>
</evidence>
<keyword evidence="1" id="KW-0501">Molybdenum cofactor biosynthesis</keyword>
<evidence type="ECO:0000256" key="1">
    <source>
        <dbReference type="RuleBase" id="RU365090"/>
    </source>
</evidence>
<dbReference type="PATRIC" id="fig|1121326.3.peg.5477"/>
<dbReference type="PANTHER" id="PTHR10192">
    <property type="entry name" value="MOLYBDOPTERIN BIOSYNTHESIS PROTEIN"/>
    <property type="match status" value="1"/>
</dbReference>
<comment type="function">
    <text evidence="1">Catalyzes the insertion of molybdate into adenylated molybdopterin with the concomitant release of AMP.</text>
</comment>
<proteinExistence type="inferred from homology"/>
<organism evidence="3 4">
    <name type="scientific">Clostridium magnum DSM 2767</name>
    <dbReference type="NCBI Taxonomy" id="1121326"/>
    <lineage>
        <taxon>Bacteria</taxon>
        <taxon>Bacillati</taxon>
        <taxon>Bacillota</taxon>
        <taxon>Clostridia</taxon>
        <taxon>Eubacteriales</taxon>
        <taxon>Clostridiaceae</taxon>
        <taxon>Clostridium</taxon>
    </lineage>
</organism>
<dbReference type="CDD" id="cd03522">
    <property type="entry name" value="MoeA_like"/>
    <property type="match status" value="1"/>
</dbReference>
<sequence>MKTISVYEAVGTVLAHDMTQIIPGEYKGSRFKKGYVVQEEDIAVLLQMGKQNLYVLDLKEDDVHEDEAAMRIAKASSGEGVELKVKGEGKVELVAKYDGLLQIDVDRLMELIDQDDVMFASLHRNQMVKQGQVVAGTRIIPLYTSNEIVTTAEAVCKDNPIIKVEKLKSLKVGLVTTGSEIYHGRIKDAFGPILKKKFEELGSEIVHQIITDDNDDVIANSIKQLLDEGVDFVAVTGGMSVDPDDRTPSGIRKAGGEIVTYGAPVLPGAMFLLAYIGDVPVVGLPGCVMYHNASIFELMVPRIIAGHKPSRKDIKALAHGGLCRNCEVCTYPNCSFGKSF</sequence>
<keyword evidence="1" id="KW-0500">Molybdenum</keyword>
<evidence type="ECO:0000259" key="2">
    <source>
        <dbReference type="SMART" id="SM00852"/>
    </source>
</evidence>
<feature type="domain" description="MoaB/Mog" evidence="2">
    <location>
        <begin position="173"/>
        <end position="305"/>
    </location>
</feature>
<dbReference type="EC" id="2.10.1.1" evidence="1"/>
<dbReference type="PANTHER" id="PTHR10192:SF28">
    <property type="entry name" value="MOLYBDOPTERIN MOLYBDENUMTRANSFERASE"/>
    <property type="match status" value="1"/>
</dbReference>
<dbReference type="SUPFAM" id="SSF53218">
    <property type="entry name" value="Molybdenum cofactor biosynthesis proteins"/>
    <property type="match status" value="1"/>
</dbReference>
<comment type="similarity">
    <text evidence="1">Belongs to the MoeA family.</text>
</comment>
<name>A0A161W1Y8_9CLOT</name>
<comment type="pathway">
    <text evidence="1">Cofactor biosynthesis; molybdopterin biosynthesis.</text>
</comment>
<keyword evidence="4" id="KW-1185">Reference proteome</keyword>
<keyword evidence="1" id="KW-0460">Magnesium</keyword>
<gene>
    <name evidence="3" type="primary">moeA_5</name>
    <name evidence="3" type="ORF">CLMAG_54080</name>
</gene>
<protein>
    <recommendedName>
        <fullName evidence="1">Molybdopterin molybdenumtransferase</fullName>
        <ecNumber evidence="1">2.10.1.1</ecNumber>
    </recommendedName>
</protein>
<keyword evidence="1" id="KW-0479">Metal-binding</keyword>
<dbReference type="InterPro" id="IPR038987">
    <property type="entry name" value="MoeA-like"/>
</dbReference>
<dbReference type="SMART" id="SM00852">
    <property type="entry name" value="MoCF_biosynth"/>
    <property type="match status" value="1"/>
</dbReference>
<dbReference type="InterPro" id="IPR001453">
    <property type="entry name" value="MoaB/Mog_dom"/>
</dbReference>
<evidence type="ECO:0000313" key="3">
    <source>
        <dbReference type="EMBL" id="KZL89190.1"/>
    </source>
</evidence>
<dbReference type="EMBL" id="LWAE01000010">
    <property type="protein sequence ID" value="KZL89190.1"/>
    <property type="molecule type" value="Genomic_DNA"/>
</dbReference>
<accession>A0A161W1Y8</accession>
<dbReference type="Pfam" id="PF00994">
    <property type="entry name" value="MoCF_biosynth"/>
    <property type="match status" value="1"/>
</dbReference>
<reference evidence="3 4" key="1">
    <citation type="submission" date="2016-04" db="EMBL/GenBank/DDBJ databases">
        <title>Genome sequence of Clostridium magnum DSM 2767.</title>
        <authorList>
            <person name="Poehlein A."/>
            <person name="Uhlig R."/>
            <person name="Fischer R."/>
            <person name="Bahl H."/>
            <person name="Daniel R."/>
        </authorList>
    </citation>
    <scope>NUCLEOTIDE SEQUENCE [LARGE SCALE GENOMIC DNA]</scope>
    <source>
        <strain evidence="3 4">DSM 2767</strain>
    </source>
</reference>
<dbReference type="UniPathway" id="UPA00344"/>
<dbReference type="InterPro" id="IPR036425">
    <property type="entry name" value="MoaB/Mog-like_dom_sf"/>
</dbReference>
<dbReference type="STRING" id="1121326.CLMAG_54080"/>
<dbReference type="RefSeq" id="WP_066629619.1">
    <property type="nucleotide sequence ID" value="NZ_FQXL01000050.1"/>
</dbReference>
<comment type="cofactor">
    <cofactor evidence="1">
        <name>Mg(2+)</name>
        <dbReference type="ChEBI" id="CHEBI:18420"/>
    </cofactor>
</comment>
<dbReference type="OrthoDB" id="9767940at2"/>